<dbReference type="SMART" id="SM01370">
    <property type="entry name" value="TAFII55_N"/>
    <property type="match status" value="1"/>
</dbReference>
<dbReference type="CDD" id="cd08047">
    <property type="entry name" value="TAF7"/>
    <property type="match status" value="1"/>
</dbReference>
<dbReference type="AlphaFoldDB" id="A0A8D0IRY3"/>
<dbReference type="PANTHER" id="PTHR12228:SF8">
    <property type="entry name" value="TRANSCRIPTION INITIATION FACTOR TFIID SUBUNIT 7-LIKE"/>
    <property type="match status" value="1"/>
</dbReference>
<reference evidence="9" key="1">
    <citation type="submission" date="2025-05" db="UniProtKB">
        <authorList>
            <consortium name="Ensembl"/>
        </authorList>
    </citation>
    <scope>IDENTIFICATION</scope>
</reference>
<protein>
    <submittedName>
        <fullName evidence="9">TATA-box binding protein associated factor 7 like</fullName>
    </submittedName>
</protein>
<proteinExistence type="inferred from homology"/>
<dbReference type="GO" id="GO:0006367">
    <property type="term" value="P:transcription initiation at RNA polymerase II promoter"/>
    <property type="evidence" value="ECO:0007669"/>
    <property type="project" value="InterPro"/>
</dbReference>
<dbReference type="Proteomes" id="UP000694570">
    <property type="component" value="Unplaced"/>
</dbReference>
<evidence type="ECO:0000256" key="1">
    <source>
        <dbReference type="ARBA" id="ARBA00004123"/>
    </source>
</evidence>
<evidence type="ECO:0000256" key="7">
    <source>
        <dbReference type="SAM" id="MobiDB-lite"/>
    </source>
</evidence>
<dbReference type="Proteomes" id="UP000694723">
    <property type="component" value="Unplaced"/>
</dbReference>
<feature type="compositionally biased region" description="Polar residues" evidence="7">
    <location>
        <begin position="8"/>
        <end position="17"/>
    </location>
</feature>
<keyword evidence="3" id="KW-0805">Transcription regulation</keyword>
<feature type="region of interest" description="Disordered" evidence="7">
    <location>
        <begin position="331"/>
        <end position="376"/>
    </location>
</feature>
<evidence type="ECO:0000259" key="8">
    <source>
        <dbReference type="SMART" id="SM01370"/>
    </source>
</evidence>
<dbReference type="Ensembl" id="ENSSSCT00040069291.1">
    <property type="protein sequence ID" value="ENSSSCP00040029504.1"/>
    <property type="gene ID" value="ENSSSCG00040050989.1"/>
</dbReference>
<feature type="domain" description="TAFII55 protein conserved region" evidence="8">
    <location>
        <begin position="105"/>
        <end position="283"/>
    </location>
</feature>
<dbReference type="Proteomes" id="UP000694726">
    <property type="component" value="Unplaced"/>
</dbReference>
<feature type="coiled-coil region" evidence="6">
    <location>
        <begin position="411"/>
        <end position="461"/>
    </location>
</feature>
<evidence type="ECO:0000313" key="9">
    <source>
        <dbReference type="Ensembl" id="ENSSSCP00015010048.1"/>
    </source>
</evidence>
<evidence type="ECO:0000256" key="4">
    <source>
        <dbReference type="ARBA" id="ARBA00023163"/>
    </source>
</evidence>
<dbReference type="Ensembl" id="ENSSSCT00060100537.1">
    <property type="protein sequence ID" value="ENSSSCP00060043672.1"/>
    <property type="gene ID" value="ENSSSCG00060073306.1"/>
</dbReference>
<comment type="similarity">
    <text evidence="2">Belongs to the TAF7 family.</text>
</comment>
<name>A0A8D0IRY3_PIG</name>
<feature type="region of interest" description="Disordered" evidence="7">
    <location>
        <begin position="1"/>
        <end position="104"/>
    </location>
</feature>
<dbReference type="Ensembl" id="ENSSSCT00030047231.1">
    <property type="protein sequence ID" value="ENSSSCP00030021283.1"/>
    <property type="gene ID" value="ENSSSCG00030033946.1"/>
</dbReference>
<sequence>MECPDKQQPPSSSENDLVSSTSTSEVTSLQDFQAPVDPRAGTADDLSAPTARDQSTQTPADFGAQTDGAQTDGATGTQAAAKTPLENLPEEKEMSKSQDEPPHELENQFILRLPLEHASTVRKMVHSGRAMKDKLKIDLSSDGRHAVVEVENVPLAAKLVDLPCVIGSLKTLDKKTFYKTADISQMLVCTAAGGVHAPPEEPVTSTDVTAIRKNEKQRQKKYIWKHGITPPLKNVKKKRFRKTTKKHIDFKQIEEISFTEYIESPDVEKEVKRLLCSDAEAVSARWEVIAEGETKEIESQGSIPSFGIASGMSGYKQGPISPEYNVLREVFSESSSNSDNDEDEDEDDEEEEDDYDDVDDEEEEEEDYFEEDPERELQAKFIESGQYEAKEGTSSVVMEIQKRTHYVEKKLQQIRCKAQRQKDLIKKVENLTLKSHFQSVLEQLKLQEKQKSEQLISLREQLNYFLEK</sequence>
<gene>
    <name evidence="9" type="primary">TAF7L</name>
</gene>
<feature type="compositionally biased region" description="Low complexity" evidence="7">
    <location>
        <begin position="18"/>
        <end position="28"/>
    </location>
</feature>
<dbReference type="Pfam" id="PF04658">
    <property type="entry name" value="TAFII55_N"/>
    <property type="match status" value="1"/>
</dbReference>
<evidence type="ECO:0000256" key="2">
    <source>
        <dbReference type="ARBA" id="ARBA00009368"/>
    </source>
</evidence>
<dbReference type="Proteomes" id="UP000694722">
    <property type="component" value="Unplaced"/>
</dbReference>
<feature type="compositionally biased region" description="Low complexity" evidence="7">
    <location>
        <begin position="63"/>
        <end position="81"/>
    </location>
</feature>
<keyword evidence="4" id="KW-0804">Transcription</keyword>
<feature type="compositionally biased region" description="Acidic residues" evidence="7">
    <location>
        <begin position="339"/>
        <end position="374"/>
    </location>
</feature>
<dbReference type="GO" id="GO:0005669">
    <property type="term" value="C:transcription factor TFIID complex"/>
    <property type="evidence" value="ECO:0007669"/>
    <property type="project" value="InterPro"/>
</dbReference>
<dbReference type="InterPro" id="IPR037817">
    <property type="entry name" value="TAF7"/>
</dbReference>
<feature type="compositionally biased region" description="Basic and acidic residues" evidence="7">
    <location>
        <begin position="89"/>
        <end position="104"/>
    </location>
</feature>
<evidence type="ECO:0000256" key="6">
    <source>
        <dbReference type="SAM" id="Coils"/>
    </source>
</evidence>
<comment type="subcellular location">
    <subcellularLocation>
        <location evidence="1">Nucleus</location>
    </subcellularLocation>
</comment>
<keyword evidence="5" id="KW-0539">Nucleus</keyword>
<dbReference type="PANTHER" id="PTHR12228">
    <property type="entry name" value="TRANSCRIPTION INITIATION FACTOR TFIID 55 KD SUBUNIT-RELATED"/>
    <property type="match status" value="1"/>
</dbReference>
<evidence type="ECO:0000256" key="5">
    <source>
        <dbReference type="ARBA" id="ARBA00023242"/>
    </source>
</evidence>
<evidence type="ECO:0000256" key="3">
    <source>
        <dbReference type="ARBA" id="ARBA00023015"/>
    </source>
</evidence>
<accession>A0A8D0IRY3</accession>
<organism evidence="9 10">
    <name type="scientific">Sus scrofa</name>
    <name type="common">Pig</name>
    <dbReference type="NCBI Taxonomy" id="9823"/>
    <lineage>
        <taxon>Eukaryota</taxon>
        <taxon>Metazoa</taxon>
        <taxon>Chordata</taxon>
        <taxon>Craniata</taxon>
        <taxon>Vertebrata</taxon>
        <taxon>Euteleostomi</taxon>
        <taxon>Mammalia</taxon>
        <taxon>Eutheria</taxon>
        <taxon>Laurasiatheria</taxon>
        <taxon>Artiodactyla</taxon>
        <taxon>Suina</taxon>
        <taxon>Suidae</taxon>
        <taxon>Sus</taxon>
    </lineage>
</organism>
<dbReference type="InterPro" id="IPR006751">
    <property type="entry name" value="TAFII55_prot_cons_reg"/>
</dbReference>
<evidence type="ECO:0000313" key="10">
    <source>
        <dbReference type="Proteomes" id="UP000694726"/>
    </source>
</evidence>
<keyword evidence="6" id="KW-0175">Coiled coil</keyword>
<dbReference type="Ensembl" id="ENSSSCT00015025723.1">
    <property type="protein sequence ID" value="ENSSSCP00015010048.1"/>
    <property type="gene ID" value="ENSSSCG00015018871.1"/>
</dbReference>